<comment type="subcellular location">
    <subcellularLocation>
        <location evidence="1">Nucleus</location>
    </subcellularLocation>
</comment>
<feature type="compositionally biased region" description="Acidic residues" evidence="7">
    <location>
        <begin position="709"/>
        <end position="720"/>
    </location>
</feature>
<dbReference type="OMA" id="LEQVHMP"/>
<evidence type="ECO:0000313" key="10">
    <source>
        <dbReference type="Proteomes" id="UP000694388"/>
    </source>
</evidence>
<dbReference type="PANTHER" id="PTHR48039:SF5">
    <property type="entry name" value="RNA-BINDING PROTEIN 28"/>
    <property type="match status" value="1"/>
</dbReference>
<evidence type="ECO:0000256" key="1">
    <source>
        <dbReference type="ARBA" id="ARBA00004123"/>
    </source>
</evidence>
<dbReference type="PROSITE" id="PS50102">
    <property type="entry name" value="RRM"/>
    <property type="match status" value="3"/>
</dbReference>
<keyword evidence="5" id="KW-0539">Nucleus</keyword>
<feature type="region of interest" description="Disordered" evidence="7">
    <location>
        <begin position="758"/>
        <end position="777"/>
    </location>
</feature>
<proteinExistence type="inferred from homology"/>
<evidence type="ECO:0000256" key="7">
    <source>
        <dbReference type="SAM" id="MobiDB-lite"/>
    </source>
</evidence>
<dbReference type="CDD" id="cd12564">
    <property type="entry name" value="RRM1_RBM19"/>
    <property type="match status" value="1"/>
</dbReference>
<feature type="region of interest" description="Disordered" evidence="7">
    <location>
        <begin position="789"/>
        <end position="813"/>
    </location>
</feature>
<evidence type="ECO:0000256" key="6">
    <source>
        <dbReference type="PROSITE-ProRule" id="PRU00176"/>
    </source>
</evidence>
<dbReference type="InterPro" id="IPR034418">
    <property type="entry name" value="RMB19_RRM1"/>
</dbReference>
<evidence type="ECO:0000256" key="2">
    <source>
        <dbReference type="ARBA" id="ARBA00008033"/>
    </source>
</evidence>
<evidence type="ECO:0000256" key="5">
    <source>
        <dbReference type="ARBA" id="ARBA00023242"/>
    </source>
</evidence>
<dbReference type="FunFam" id="3.30.70.330:FF:000277">
    <property type="entry name" value="RNA binding motif protein 19"/>
    <property type="match status" value="1"/>
</dbReference>
<dbReference type="InterPro" id="IPR012677">
    <property type="entry name" value="Nucleotide-bd_a/b_plait_sf"/>
</dbReference>
<feature type="region of interest" description="Disordered" evidence="7">
    <location>
        <begin position="483"/>
        <end position="511"/>
    </location>
</feature>
<protein>
    <submittedName>
        <fullName evidence="9">RNA binding motif protein 19</fullName>
    </submittedName>
</protein>
<reference evidence="9" key="1">
    <citation type="submission" date="2025-08" db="UniProtKB">
        <authorList>
            <consortium name="Ensembl"/>
        </authorList>
    </citation>
    <scope>IDENTIFICATION</scope>
</reference>
<dbReference type="InterPro" id="IPR000504">
    <property type="entry name" value="RRM_dom"/>
</dbReference>
<dbReference type="SUPFAM" id="SSF54928">
    <property type="entry name" value="RNA-binding domain, RBD"/>
    <property type="match status" value="4"/>
</dbReference>
<dbReference type="Gene3D" id="3.30.70.330">
    <property type="match status" value="5"/>
</dbReference>
<keyword evidence="3" id="KW-0677">Repeat</keyword>
<evidence type="ECO:0000313" key="9">
    <source>
        <dbReference type="Ensembl" id="ENSEBUP00000013498.1"/>
    </source>
</evidence>
<evidence type="ECO:0000256" key="3">
    <source>
        <dbReference type="ARBA" id="ARBA00022737"/>
    </source>
</evidence>
<dbReference type="Proteomes" id="UP000694388">
    <property type="component" value="Unplaced"/>
</dbReference>
<organism evidence="9 10">
    <name type="scientific">Eptatretus burgeri</name>
    <name type="common">Inshore hagfish</name>
    <dbReference type="NCBI Taxonomy" id="7764"/>
    <lineage>
        <taxon>Eukaryota</taxon>
        <taxon>Metazoa</taxon>
        <taxon>Chordata</taxon>
        <taxon>Craniata</taxon>
        <taxon>Vertebrata</taxon>
        <taxon>Cyclostomata</taxon>
        <taxon>Myxini</taxon>
        <taxon>Myxiniformes</taxon>
        <taxon>Myxinidae</taxon>
        <taxon>Eptatretinae</taxon>
        <taxon>Eptatretus</taxon>
    </lineage>
</organism>
<dbReference type="GeneTree" id="ENSGT00840000129953"/>
<sequence length="813" mass="90839">MSRLVVKNLPKDIKEERFRKIFADFGSLTDCKLKFTKDGRFRQFGFVGYQTQEEAQAALRHFHKSFIDTSKLLVEMCKPFGDPLSQRKRASKVGFPMGATMDKRHETCADLAKVPGKKKDVPWSEQVKDLEELSKNDAFQEFLAVHKSRRLGNIWSNDNCTVARPQKVPGMAGPQDGIDEELVRKEELLKDKEAALNERLSDMDYLHSKVVEMGKSGLSLKGCGAHGQEENQQADNLGASERGQNGRDCLAWKDGTANGNDDGGKEEKGDCENVKMNRKANIKEIDRLPEAVFTVKLSGLPYKVTKKQIHEFLHPEKPTTIRMMQNTHGKFTGVLFADFESEKSLQGALKRDHDYIGRRYVRVSRVETEFNPGSKEQEQVNAGWQRRNLAEDEQEEDVADSGRIFVRNLSYSTTETDLDELFCTIGPLAEVKYPVDPFTKKPKGFAFVTFVFPEHAVKACSKLDGSILQGRLLHILPSTVKVDRPEEQEHAASSSYKKQKEARDKANSSSSHNWNTLFIGANALADAIAAKYNTPKSQVLDDDGHGSIAVRLALGETQIVQETRRFLLNNGVQLDCFSQAAGRRSNTVILVKNLPSGTAVYDLHTLFGRFGDIGRLVLPPAGVSALVEFLEPLKAKAAFSCLAYSKFQHLPLFLEWAPIDVFQIPATQPVKSTDTLEESKIEQKGMIGGVAEAEGGDADDGPPTRASNDSEDEVDTEDEDRTGCTLFVKNLNFKTTDETLNKKFSICGLLKSCTVSKKKHKSGSNTNWRHVQEPGTPRIRFKQNQQERFNCHSPSGATRSRNQRTAVRSSKKL</sequence>
<feature type="region of interest" description="Disordered" evidence="7">
    <location>
        <begin position="691"/>
        <end position="720"/>
    </location>
</feature>
<accession>A0A8C4QD01</accession>
<feature type="domain" description="RRM" evidence="8">
    <location>
        <begin position="2"/>
        <end position="79"/>
    </location>
</feature>
<dbReference type="InterPro" id="IPR051945">
    <property type="entry name" value="RRM_MRD1_RNA_proc_ribogen"/>
</dbReference>
<dbReference type="Pfam" id="PF00076">
    <property type="entry name" value="RRM_1"/>
    <property type="match status" value="4"/>
</dbReference>
<dbReference type="AlphaFoldDB" id="A0A8C4QD01"/>
<feature type="region of interest" description="Disordered" evidence="7">
    <location>
        <begin position="223"/>
        <end position="270"/>
    </location>
</feature>
<name>A0A8C4QD01_EPTBU</name>
<dbReference type="GO" id="GO:0005634">
    <property type="term" value="C:nucleus"/>
    <property type="evidence" value="ECO:0007669"/>
    <property type="project" value="UniProtKB-SubCell"/>
</dbReference>
<evidence type="ECO:0000256" key="4">
    <source>
        <dbReference type="ARBA" id="ARBA00022884"/>
    </source>
</evidence>
<dbReference type="SMART" id="SM00360">
    <property type="entry name" value="RRM"/>
    <property type="match status" value="5"/>
</dbReference>
<dbReference type="InterPro" id="IPR035979">
    <property type="entry name" value="RBD_domain_sf"/>
</dbReference>
<keyword evidence="4 6" id="KW-0694">RNA-binding</keyword>
<feature type="domain" description="RRM" evidence="8">
    <location>
        <begin position="293"/>
        <end position="368"/>
    </location>
</feature>
<feature type="domain" description="RRM" evidence="8">
    <location>
        <begin position="402"/>
        <end position="480"/>
    </location>
</feature>
<dbReference type="Ensembl" id="ENSEBUT00000014074.1">
    <property type="protein sequence ID" value="ENSEBUP00000013498.1"/>
    <property type="gene ID" value="ENSEBUG00000008521.1"/>
</dbReference>
<dbReference type="PANTHER" id="PTHR48039">
    <property type="entry name" value="RNA-BINDING MOTIF PROTEIN 14B"/>
    <property type="match status" value="1"/>
</dbReference>
<evidence type="ECO:0000259" key="8">
    <source>
        <dbReference type="PROSITE" id="PS50102"/>
    </source>
</evidence>
<keyword evidence="10" id="KW-1185">Reference proteome</keyword>
<comment type="similarity">
    <text evidence="2">Belongs to the RRM MRD1 family.</text>
</comment>
<reference evidence="9" key="2">
    <citation type="submission" date="2025-09" db="UniProtKB">
        <authorList>
            <consortium name="Ensembl"/>
        </authorList>
    </citation>
    <scope>IDENTIFICATION</scope>
</reference>
<dbReference type="GO" id="GO:0003729">
    <property type="term" value="F:mRNA binding"/>
    <property type="evidence" value="ECO:0007669"/>
    <property type="project" value="TreeGrafter"/>
</dbReference>